<evidence type="ECO:0000256" key="2">
    <source>
        <dbReference type="ARBA" id="ARBA00022448"/>
    </source>
</evidence>
<dbReference type="CDD" id="cd06261">
    <property type="entry name" value="TM_PBP2"/>
    <property type="match status" value="1"/>
</dbReference>
<evidence type="ECO:0000256" key="5">
    <source>
        <dbReference type="ARBA" id="ARBA00022989"/>
    </source>
</evidence>
<gene>
    <name evidence="9" type="primary">ycjP_12</name>
    <name evidence="9" type="ORF">RT761_02206</name>
</gene>
<dbReference type="Pfam" id="PF00528">
    <property type="entry name" value="BPD_transp_1"/>
    <property type="match status" value="1"/>
</dbReference>
<dbReference type="KEGG" id="alam:RT761_02206"/>
<evidence type="ECO:0000259" key="8">
    <source>
        <dbReference type="PROSITE" id="PS50928"/>
    </source>
</evidence>
<dbReference type="Proteomes" id="UP000594463">
    <property type="component" value="Chromosome"/>
</dbReference>
<feature type="domain" description="ABC transmembrane type-1" evidence="8">
    <location>
        <begin position="73"/>
        <end position="263"/>
    </location>
</feature>
<dbReference type="InterPro" id="IPR035906">
    <property type="entry name" value="MetI-like_sf"/>
</dbReference>
<reference evidence="9 10" key="1">
    <citation type="journal article" date="2021" name="Nat. Commun.">
        <title>Isolation of a member of the candidate phylum Atribacteria reveals a unique cell membrane structure.</title>
        <authorList>
            <person name="Taiki K."/>
            <person name="Nobu M.K."/>
            <person name="Kusada H."/>
            <person name="Meng X.-Y."/>
            <person name="Hosoki N."/>
            <person name="Uematsu K."/>
            <person name="Yoshioka H."/>
            <person name="Kamagata Y."/>
            <person name="Tamaki H."/>
        </authorList>
    </citation>
    <scope>NUCLEOTIDE SEQUENCE [LARGE SCALE GENOMIC DNA]</scope>
    <source>
        <strain evidence="9 10">RT761</strain>
    </source>
</reference>
<keyword evidence="10" id="KW-1185">Reference proteome</keyword>
<dbReference type="RefSeq" id="WP_218111468.1">
    <property type="nucleotide sequence ID" value="NZ_CP065383.1"/>
</dbReference>
<dbReference type="EMBL" id="CP065383">
    <property type="protein sequence ID" value="QPM68978.1"/>
    <property type="molecule type" value="Genomic_DNA"/>
</dbReference>
<dbReference type="InterPro" id="IPR000515">
    <property type="entry name" value="MetI-like"/>
</dbReference>
<organism evidence="9 10">
    <name type="scientific">Atribacter laminatus</name>
    <dbReference type="NCBI Taxonomy" id="2847778"/>
    <lineage>
        <taxon>Bacteria</taxon>
        <taxon>Pseudomonadati</taxon>
        <taxon>Atribacterota</taxon>
        <taxon>Atribacteria</taxon>
        <taxon>Atribacterales</taxon>
        <taxon>Atribacteraceae</taxon>
        <taxon>Atribacter</taxon>
    </lineage>
</organism>
<evidence type="ECO:0000313" key="10">
    <source>
        <dbReference type="Proteomes" id="UP000594463"/>
    </source>
</evidence>
<comment type="similarity">
    <text evidence="7">Belongs to the binding-protein-dependent transport system permease family.</text>
</comment>
<keyword evidence="5 7" id="KW-1133">Transmembrane helix</keyword>
<feature type="transmembrane region" description="Helical" evidence="7">
    <location>
        <begin position="240"/>
        <end position="263"/>
    </location>
</feature>
<keyword evidence="2 7" id="KW-0813">Transport</keyword>
<proteinExistence type="inferred from homology"/>
<dbReference type="GO" id="GO:0055085">
    <property type="term" value="P:transmembrane transport"/>
    <property type="evidence" value="ECO:0007669"/>
    <property type="project" value="InterPro"/>
</dbReference>
<feature type="transmembrane region" description="Helical" evidence="7">
    <location>
        <begin position="185"/>
        <end position="210"/>
    </location>
</feature>
<dbReference type="PROSITE" id="PS50928">
    <property type="entry name" value="ABC_TM1"/>
    <property type="match status" value="1"/>
</dbReference>
<evidence type="ECO:0000313" key="9">
    <source>
        <dbReference type="EMBL" id="QPM68978.1"/>
    </source>
</evidence>
<keyword evidence="6 7" id="KW-0472">Membrane</keyword>
<evidence type="ECO:0000256" key="3">
    <source>
        <dbReference type="ARBA" id="ARBA00022475"/>
    </source>
</evidence>
<dbReference type="PANTHER" id="PTHR32243">
    <property type="entry name" value="MALTOSE TRANSPORT SYSTEM PERMEASE-RELATED"/>
    <property type="match status" value="1"/>
</dbReference>
<keyword evidence="4 7" id="KW-0812">Transmembrane</keyword>
<name>A0A7T1F3D8_ATRLM</name>
<dbReference type="GO" id="GO:0005886">
    <property type="term" value="C:plasma membrane"/>
    <property type="evidence" value="ECO:0007669"/>
    <property type="project" value="UniProtKB-SubCell"/>
</dbReference>
<dbReference type="InterPro" id="IPR050901">
    <property type="entry name" value="BP-dep_ABC_trans_perm"/>
</dbReference>
<accession>A0A7T1F3D8</accession>
<feature type="transmembrane region" description="Helical" evidence="7">
    <location>
        <begin position="72"/>
        <end position="99"/>
    </location>
</feature>
<dbReference type="PANTHER" id="PTHR32243:SF52">
    <property type="entry name" value="ABC TRANSPORTER PERMEASE PROTEIN"/>
    <property type="match status" value="1"/>
</dbReference>
<feature type="transmembrane region" description="Helical" evidence="7">
    <location>
        <begin position="12"/>
        <end position="35"/>
    </location>
</feature>
<keyword evidence="3" id="KW-1003">Cell membrane</keyword>
<evidence type="ECO:0000256" key="1">
    <source>
        <dbReference type="ARBA" id="ARBA00004651"/>
    </source>
</evidence>
<evidence type="ECO:0000256" key="7">
    <source>
        <dbReference type="RuleBase" id="RU363032"/>
    </source>
</evidence>
<dbReference type="SUPFAM" id="SSF161098">
    <property type="entry name" value="MetI-like"/>
    <property type="match status" value="1"/>
</dbReference>
<comment type="subcellular location">
    <subcellularLocation>
        <location evidence="1 7">Cell membrane</location>
        <topology evidence="1 7">Multi-pass membrane protein</topology>
    </subcellularLocation>
</comment>
<dbReference type="Gene3D" id="1.10.3720.10">
    <property type="entry name" value="MetI-like"/>
    <property type="match status" value="1"/>
</dbReference>
<dbReference type="AlphaFoldDB" id="A0A7T1F3D8"/>
<sequence>MEKVKNRQKTVIVILYVVLVAIGLLWLFPAIWMFLTSFKTQVQTFQIPPVWIFKPVIDNYNDLFFASNIGKYLLNSLIITGTSTVICLFLGSLAAFALARFRIKRNKDISFWILSTRMFPPIASAIPLYLLLRNFQLLDTHIGLIAVYITLNLGFATWMMKGFFNDLPVAVEESAMIDGCSRYGVFFRIVLPISSPGLAATAILCFIFAWNEFLFALLFTGRVAKTMPVVLSGYITETGIRWGALTAASVLTAAPTILLAILAQKYIIRGLTLGAVK</sequence>
<feature type="transmembrane region" description="Helical" evidence="7">
    <location>
        <begin position="142"/>
        <end position="164"/>
    </location>
</feature>
<evidence type="ECO:0000256" key="6">
    <source>
        <dbReference type="ARBA" id="ARBA00023136"/>
    </source>
</evidence>
<evidence type="ECO:0000256" key="4">
    <source>
        <dbReference type="ARBA" id="ARBA00022692"/>
    </source>
</evidence>
<feature type="transmembrane region" description="Helical" evidence="7">
    <location>
        <begin position="111"/>
        <end position="130"/>
    </location>
</feature>
<protein>
    <submittedName>
        <fullName evidence="9">Inner membrane ABC transporter permease protein YcjP</fullName>
    </submittedName>
</protein>